<dbReference type="InterPro" id="IPR036259">
    <property type="entry name" value="MFS_trans_sf"/>
</dbReference>
<name>A0ABT9GYQ2_9GAMM</name>
<dbReference type="Pfam" id="PF13347">
    <property type="entry name" value="MFS_2"/>
    <property type="match status" value="1"/>
</dbReference>
<keyword evidence="4" id="KW-1185">Reference proteome</keyword>
<evidence type="ECO:0000256" key="2">
    <source>
        <dbReference type="SAM" id="Phobius"/>
    </source>
</evidence>
<feature type="transmembrane region" description="Helical" evidence="2">
    <location>
        <begin position="88"/>
        <end position="104"/>
    </location>
</feature>
<feature type="transmembrane region" description="Helical" evidence="2">
    <location>
        <begin position="48"/>
        <end position="67"/>
    </location>
</feature>
<feature type="transmembrane region" description="Helical" evidence="2">
    <location>
        <begin position="116"/>
        <end position="136"/>
    </location>
</feature>
<dbReference type="CDD" id="cd17332">
    <property type="entry name" value="MFS_MelB_like"/>
    <property type="match status" value="1"/>
</dbReference>
<comment type="similarity">
    <text evidence="1">Belongs to the sodium:galactoside symporter (TC 2.A.2) family.</text>
</comment>
<dbReference type="PANTHER" id="PTHR11328:SF24">
    <property type="entry name" value="MAJOR FACILITATOR SUPERFAMILY (MFS) PROFILE DOMAIN-CONTAINING PROTEIN"/>
    <property type="match status" value="1"/>
</dbReference>
<dbReference type="InterPro" id="IPR039672">
    <property type="entry name" value="MFS_2"/>
</dbReference>
<feature type="transmembrane region" description="Helical" evidence="2">
    <location>
        <begin position="188"/>
        <end position="208"/>
    </location>
</feature>
<evidence type="ECO:0000313" key="3">
    <source>
        <dbReference type="EMBL" id="MDP4536193.1"/>
    </source>
</evidence>
<feature type="transmembrane region" description="Helical" evidence="2">
    <location>
        <begin position="368"/>
        <end position="395"/>
    </location>
</feature>
<dbReference type="Gene3D" id="1.20.1250.20">
    <property type="entry name" value="MFS general substrate transporter like domains"/>
    <property type="match status" value="2"/>
</dbReference>
<organism evidence="3 4">
    <name type="scientific">Alkalimonas collagenimarina</name>
    <dbReference type="NCBI Taxonomy" id="400390"/>
    <lineage>
        <taxon>Bacteria</taxon>
        <taxon>Pseudomonadati</taxon>
        <taxon>Pseudomonadota</taxon>
        <taxon>Gammaproteobacteria</taxon>
        <taxon>Alkalimonas</taxon>
    </lineage>
</organism>
<keyword evidence="2" id="KW-0472">Membrane</keyword>
<feature type="transmembrane region" description="Helical" evidence="2">
    <location>
        <begin position="156"/>
        <end position="176"/>
    </location>
</feature>
<dbReference type="RefSeq" id="WP_305893457.1">
    <property type="nucleotide sequence ID" value="NZ_JAUZVZ010000009.1"/>
</dbReference>
<reference evidence="3 4" key="1">
    <citation type="submission" date="2023-08" db="EMBL/GenBank/DDBJ databases">
        <authorList>
            <person name="Joshi A."/>
            <person name="Thite S."/>
        </authorList>
    </citation>
    <scope>NUCLEOTIDE SEQUENCE [LARGE SCALE GENOMIC DNA]</scope>
    <source>
        <strain evidence="3 4">AC40</strain>
    </source>
</reference>
<evidence type="ECO:0000256" key="1">
    <source>
        <dbReference type="ARBA" id="ARBA00009617"/>
    </source>
</evidence>
<accession>A0ABT9GYQ2</accession>
<dbReference type="EMBL" id="JAUZVZ010000009">
    <property type="protein sequence ID" value="MDP4536193.1"/>
    <property type="molecule type" value="Genomic_DNA"/>
</dbReference>
<evidence type="ECO:0000313" key="4">
    <source>
        <dbReference type="Proteomes" id="UP001231616"/>
    </source>
</evidence>
<keyword evidence="2" id="KW-1133">Transmembrane helix</keyword>
<dbReference type="PANTHER" id="PTHR11328">
    <property type="entry name" value="MAJOR FACILITATOR SUPERFAMILY DOMAIN-CONTAINING PROTEIN"/>
    <property type="match status" value="1"/>
</dbReference>
<sequence length="456" mass="50544">MPANTMSTSGRLSKKEKIAYGLGDTASNIVFQTVMLFLTFFYTDIFGISPAVVGTMFLVVRIIDAVTDPLMGVLADKTQTRYGQYRPYLLWLAIPFAFFSVLAFTTPDLSEQGKVIYAFISYTFLMLAYTAINIPYSALGGVLTANPAERVSVQSYRFVFGMLGGLLVTALTIPLVSFFGQGDQAKGYQLTIAAMSVLGMVLFFLCFLGTKERISTPVDQRISFGSSLRQLWLNEPWRILCLAALFLLTGMVLRTTLAIYYVKYYLMQEDLITWFVTIGMIGNILGCACAQFVSNRLDKVHAYIALQCIAAAICAVSFFIGPEQWLLACVLYFFWGFFLQMATPMLWAKMADTVDYGHWKTGVRITGLVYSSIIFFIKLGLALGGALAGWLLAFYQYQPAVEQTAEAKQGILLSFTLYPAIGSVLVAIVMSRYILTQSRVQSIANELAERAEATGR</sequence>
<feature type="transmembrane region" description="Helical" evidence="2">
    <location>
        <begin position="325"/>
        <end position="347"/>
    </location>
</feature>
<feature type="transmembrane region" description="Helical" evidence="2">
    <location>
        <begin position="239"/>
        <end position="262"/>
    </location>
</feature>
<feature type="transmembrane region" description="Helical" evidence="2">
    <location>
        <begin position="300"/>
        <end position="319"/>
    </location>
</feature>
<protein>
    <submittedName>
        <fullName evidence="3">Glycoside-pentoside-hexuronide (GPH):cation symporter</fullName>
    </submittedName>
</protein>
<feature type="transmembrane region" description="Helical" evidence="2">
    <location>
        <begin position="274"/>
        <end position="293"/>
    </location>
</feature>
<comment type="caution">
    <text evidence="3">The sequence shown here is derived from an EMBL/GenBank/DDBJ whole genome shotgun (WGS) entry which is preliminary data.</text>
</comment>
<feature type="transmembrane region" description="Helical" evidence="2">
    <location>
        <begin position="415"/>
        <end position="435"/>
    </location>
</feature>
<proteinExistence type="inferred from homology"/>
<dbReference type="SUPFAM" id="SSF103473">
    <property type="entry name" value="MFS general substrate transporter"/>
    <property type="match status" value="1"/>
</dbReference>
<dbReference type="NCBIfam" id="TIGR00792">
    <property type="entry name" value="gph"/>
    <property type="match status" value="1"/>
</dbReference>
<keyword evidence="2" id="KW-0812">Transmembrane</keyword>
<dbReference type="Proteomes" id="UP001231616">
    <property type="component" value="Unassembled WGS sequence"/>
</dbReference>
<feature type="transmembrane region" description="Helical" evidence="2">
    <location>
        <begin position="21"/>
        <end position="42"/>
    </location>
</feature>
<dbReference type="InterPro" id="IPR001927">
    <property type="entry name" value="Na/Gal_symport"/>
</dbReference>
<gene>
    <name evidence="3" type="ORF">Q3O60_08340</name>
</gene>